<dbReference type="Proteomes" id="UP001359559">
    <property type="component" value="Unassembled WGS sequence"/>
</dbReference>
<reference evidence="1 2" key="1">
    <citation type="submission" date="2024-01" db="EMBL/GenBank/DDBJ databases">
        <title>The genomes of 5 underutilized Papilionoideae crops provide insights into root nodulation and disease resistance.</title>
        <authorList>
            <person name="Yuan L."/>
        </authorList>
    </citation>
    <scope>NUCLEOTIDE SEQUENCE [LARGE SCALE GENOMIC DNA]</scope>
    <source>
        <strain evidence="1">LY-2023</strain>
        <tissue evidence="1">Leaf</tissue>
    </source>
</reference>
<protein>
    <submittedName>
        <fullName evidence="1">Uncharacterized protein</fullName>
    </submittedName>
</protein>
<comment type="caution">
    <text evidence="1">The sequence shown here is derived from an EMBL/GenBank/DDBJ whole genome shotgun (WGS) entry which is preliminary data.</text>
</comment>
<proteinExistence type="predicted"/>
<accession>A0AAN9K5K9</accession>
<name>A0AAN9K5K9_CLITE</name>
<dbReference type="EMBL" id="JAYKXN010000002">
    <property type="protein sequence ID" value="KAK7310273.1"/>
    <property type="molecule type" value="Genomic_DNA"/>
</dbReference>
<sequence>MTAPYSVSPSQTSGLIVSLTPLDHPLTPVCCRSILLFEAPSDSSFSPVKVSLSSFQQSFSPLEDPGSANQVSFDLSCDEC</sequence>
<keyword evidence="2" id="KW-1185">Reference proteome</keyword>
<organism evidence="1 2">
    <name type="scientific">Clitoria ternatea</name>
    <name type="common">Butterfly pea</name>
    <dbReference type="NCBI Taxonomy" id="43366"/>
    <lineage>
        <taxon>Eukaryota</taxon>
        <taxon>Viridiplantae</taxon>
        <taxon>Streptophyta</taxon>
        <taxon>Embryophyta</taxon>
        <taxon>Tracheophyta</taxon>
        <taxon>Spermatophyta</taxon>
        <taxon>Magnoliopsida</taxon>
        <taxon>eudicotyledons</taxon>
        <taxon>Gunneridae</taxon>
        <taxon>Pentapetalae</taxon>
        <taxon>rosids</taxon>
        <taxon>fabids</taxon>
        <taxon>Fabales</taxon>
        <taxon>Fabaceae</taxon>
        <taxon>Papilionoideae</taxon>
        <taxon>50 kb inversion clade</taxon>
        <taxon>NPAAA clade</taxon>
        <taxon>indigoferoid/millettioid clade</taxon>
        <taxon>Phaseoleae</taxon>
        <taxon>Clitoria</taxon>
    </lineage>
</organism>
<evidence type="ECO:0000313" key="1">
    <source>
        <dbReference type="EMBL" id="KAK7310273.1"/>
    </source>
</evidence>
<dbReference type="AlphaFoldDB" id="A0AAN9K5K9"/>
<evidence type="ECO:0000313" key="2">
    <source>
        <dbReference type="Proteomes" id="UP001359559"/>
    </source>
</evidence>
<gene>
    <name evidence="1" type="ORF">RJT34_07683</name>
</gene>